<dbReference type="Pfam" id="PF01266">
    <property type="entry name" value="DAO"/>
    <property type="match status" value="1"/>
</dbReference>
<dbReference type="InterPro" id="IPR006076">
    <property type="entry name" value="FAD-dep_OxRdtase"/>
</dbReference>
<feature type="domain" description="FAD dependent oxidoreductase" evidence="1">
    <location>
        <begin position="105"/>
        <end position="152"/>
    </location>
</feature>
<organism evidence="2">
    <name type="scientific">marine metagenome</name>
    <dbReference type="NCBI Taxonomy" id="408172"/>
    <lineage>
        <taxon>unclassified sequences</taxon>
        <taxon>metagenomes</taxon>
        <taxon>ecological metagenomes</taxon>
    </lineage>
</organism>
<evidence type="ECO:0000259" key="1">
    <source>
        <dbReference type="Pfam" id="PF01266"/>
    </source>
</evidence>
<dbReference type="Gene3D" id="3.50.50.60">
    <property type="entry name" value="FAD/NAD(P)-binding domain"/>
    <property type="match status" value="1"/>
</dbReference>
<sequence length="171" mass="19166">MKNFNIIYKLKVAFEISIQLRSRDFKSAANFMVYFYPSDNYLSRLIKFTLWSLNQIFNVIPKAMETTTFASNISSTSIWLADSNPLEDFPWKQNPSSQLPTSVEVVVIGAGFTGAGCAYHWSKLGKGKMAVIEMNQAASGASGRNEGVVVMGRYFSFVKTMMESNLVKIRS</sequence>
<proteinExistence type="predicted"/>
<name>A0A383CD27_9ZZZZ</name>
<dbReference type="EMBL" id="UINC01207479">
    <property type="protein sequence ID" value="SVE29575.1"/>
    <property type="molecule type" value="Genomic_DNA"/>
</dbReference>
<accession>A0A383CD27</accession>
<dbReference type="SUPFAM" id="SSF51905">
    <property type="entry name" value="FAD/NAD(P)-binding domain"/>
    <property type="match status" value="1"/>
</dbReference>
<dbReference type="InterPro" id="IPR036188">
    <property type="entry name" value="FAD/NAD-bd_sf"/>
</dbReference>
<protein>
    <recommendedName>
        <fullName evidence="1">FAD dependent oxidoreductase domain-containing protein</fullName>
    </recommendedName>
</protein>
<gene>
    <name evidence="2" type="ORF">METZ01_LOCUS482429</name>
</gene>
<evidence type="ECO:0000313" key="2">
    <source>
        <dbReference type="EMBL" id="SVE29575.1"/>
    </source>
</evidence>
<dbReference type="AlphaFoldDB" id="A0A383CD27"/>
<feature type="non-terminal residue" evidence="2">
    <location>
        <position position="171"/>
    </location>
</feature>
<reference evidence="2" key="1">
    <citation type="submission" date="2018-05" db="EMBL/GenBank/DDBJ databases">
        <authorList>
            <person name="Lanie J.A."/>
            <person name="Ng W.-L."/>
            <person name="Kazmierczak K.M."/>
            <person name="Andrzejewski T.M."/>
            <person name="Davidsen T.M."/>
            <person name="Wayne K.J."/>
            <person name="Tettelin H."/>
            <person name="Glass J.I."/>
            <person name="Rusch D."/>
            <person name="Podicherti R."/>
            <person name="Tsui H.-C.T."/>
            <person name="Winkler M.E."/>
        </authorList>
    </citation>
    <scope>NUCLEOTIDE SEQUENCE</scope>
</reference>